<feature type="region of interest" description="Disordered" evidence="8">
    <location>
        <begin position="1"/>
        <end position="23"/>
    </location>
</feature>
<evidence type="ECO:0008006" key="13">
    <source>
        <dbReference type="Google" id="ProtNLM"/>
    </source>
</evidence>
<dbReference type="InterPro" id="IPR047300">
    <property type="entry name" value="Dkk3_Cys2"/>
</dbReference>
<keyword evidence="4" id="KW-0964">Secreted</keyword>
<dbReference type="Proteomes" id="UP000812440">
    <property type="component" value="Chromosome 4"/>
</dbReference>
<dbReference type="AlphaFoldDB" id="A0A8T2J7A4"/>
<keyword evidence="12" id="KW-1185">Reference proteome</keyword>
<dbReference type="GO" id="GO:0005615">
    <property type="term" value="C:extracellular space"/>
    <property type="evidence" value="ECO:0007669"/>
    <property type="project" value="TreeGrafter"/>
</dbReference>
<comment type="caution">
    <text evidence="11">The sequence shown here is derived from an EMBL/GenBank/DDBJ whole genome shotgun (WGS) entry which is preliminary data.</text>
</comment>
<dbReference type="GO" id="GO:0016055">
    <property type="term" value="P:Wnt signaling pathway"/>
    <property type="evidence" value="ECO:0007669"/>
    <property type="project" value="UniProtKB-KW"/>
</dbReference>
<keyword evidence="3" id="KW-0217">Developmental protein</keyword>
<proteinExistence type="inferred from homology"/>
<keyword evidence="6" id="KW-0732">Signal</keyword>
<accession>A0A8T2J7A4</accession>
<organism evidence="11 12">
    <name type="scientific">Hymenochirus boettgeri</name>
    <name type="common">Congo dwarf clawed frog</name>
    <dbReference type="NCBI Taxonomy" id="247094"/>
    <lineage>
        <taxon>Eukaryota</taxon>
        <taxon>Metazoa</taxon>
        <taxon>Chordata</taxon>
        <taxon>Craniata</taxon>
        <taxon>Vertebrata</taxon>
        <taxon>Euteleostomi</taxon>
        <taxon>Amphibia</taxon>
        <taxon>Batrachia</taxon>
        <taxon>Anura</taxon>
        <taxon>Pipoidea</taxon>
        <taxon>Pipidae</taxon>
        <taxon>Pipinae</taxon>
        <taxon>Hymenochirus</taxon>
    </lineage>
</organism>
<dbReference type="PANTHER" id="PTHR12113:SF8">
    <property type="entry name" value="DICKKOPF-RELATED PROTEIN 3"/>
    <property type="match status" value="1"/>
</dbReference>
<evidence type="ECO:0000256" key="7">
    <source>
        <dbReference type="ARBA" id="ARBA00023157"/>
    </source>
</evidence>
<dbReference type="GO" id="GO:0090090">
    <property type="term" value="P:negative regulation of canonical Wnt signaling pathway"/>
    <property type="evidence" value="ECO:0007669"/>
    <property type="project" value="TreeGrafter"/>
</dbReference>
<reference evidence="11" key="1">
    <citation type="thesis" date="2020" institute="ProQuest LLC" country="789 East Eisenhower Parkway, Ann Arbor, MI, USA">
        <title>Comparative Genomics and Chromosome Evolution.</title>
        <authorList>
            <person name="Mudd A.B."/>
        </authorList>
    </citation>
    <scope>NUCLEOTIDE SEQUENCE</scope>
    <source>
        <strain evidence="11">Female2</strain>
        <tissue evidence="11">Blood</tissue>
    </source>
</reference>
<dbReference type="Pfam" id="PF04706">
    <property type="entry name" value="Dickkopf_N"/>
    <property type="match status" value="1"/>
</dbReference>
<dbReference type="OrthoDB" id="6359792at2759"/>
<gene>
    <name evidence="11" type="ORF">GDO86_008838</name>
</gene>
<dbReference type="PANTHER" id="PTHR12113">
    <property type="entry name" value="DICKKOPF3-LIKE 3"/>
    <property type="match status" value="1"/>
</dbReference>
<evidence type="ECO:0000313" key="11">
    <source>
        <dbReference type="EMBL" id="KAG8438306.1"/>
    </source>
</evidence>
<evidence type="ECO:0000256" key="2">
    <source>
        <dbReference type="ARBA" id="ARBA00010842"/>
    </source>
</evidence>
<evidence type="ECO:0000256" key="6">
    <source>
        <dbReference type="ARBA" id="ARBA00022729"/>
    </source>
</evidence>
<evidence type="ECO:0000256" key="5">
    <source>
        <dbReference type="ARBA" id="ARBA00022687"/>
    </source>
</evidence>
<evidence type="ECO:0000256" key="3">
    <source>
        <dbReference type="ARBA" id="ARBA00022473"/>
    </source>
</evidence>
<dbReference type="EMBL" id="JAACNH010000007">
    <property type="protein sequence ID" value="KAG8438306.1"/>
    <property type="molecule type" value="Genomic_DNA"/>
</dbReference>
<dbReference type="Gene3D" id="2.10.80.10">
    <property type="entry name" value="Lipase, subunit A"/>
    <property type="match status" value="1"/>
</dbReference>
<feature type="domain" description="Dickkopf N-terminal cysteine-rich" evidence="9">
    <location>
        <begin position="69"/>
        <end position="118"/>
    </location>
</feature>
<protein>
    <recommendedName>
        <fullName evidence="13">Dickkopf-related protein 3</fullName>
    </recommendedName>
</protein>
<comment type="subcellular location">
    <subcellularLocation>
        <location evidence="1">Secreted</location>
    </subcellularLocation>
</comment>
<dbReference type="InterPro" id="IPR023569">
    <property type="entry name" value="Prokineticin_domain"/>
</dbReference>
<name>A0A8T2J7A4_9PIPI</name>
<evidence type="ECO:0000256" key="4">
    <source>
        <dbReference type="ARBA" id="ARBA00022525"/>
    </source>
</evidence>
<dbReference type="CDD" id="cd23274">
    <property type="entry name" value="Dkk3_Cys2"/>
    <property type="match status" value="1"/>
</dbReference>
<evidence type="ECO:0000259" key="9">
    <source>
        <dbReference type="Pfam" id="PF04706"/>
    </source>
</evidence>
<dbReference type="GO" id="GO:0039706">
    <property type="term" value="F:co-receptor binding"/>
    <property type="evidence" value="ECO:0007669"/>
    <property type="project" value="TreeGrafter"/>
</dbReference>
<dbReference type="InterPro" id="IPR039863">
    <property type="entry name" value="DKK1-4"/>
</dbReference>
<dbReference type="Pfam" id="PF06607">
    <property type="entry name" value="Prokineticin"/>
    <property type="match status" value="1"/>
</dbReference>
<keyword evidence="7" id="KW-1015">Disulfide bond</keyword>
<keyword evidence="5" id="KW-0879">Wnt signaling pathway</keyword>
<dbReference type="GO" id="GO:0048019">
    <property type="term" value="F:receptor antagonist activity"/>
    <property type="evidence" value="ECO:0007669"/>
    <property type="project" value="TreeGrafter"/>
</dbReference>
<sequence length="275" mass="30702">MKAEEILSQKVKGPDPVYHNKSDEKIGNQTIQTDREMVKETDNKTGSDSATFSETKMTSFKNEDKRKHECIVDEDCGNGSYCYFANSEYKCLHCKSRETCTRDGECCEGQLCVLGQCTRSAKGQSGTICESQEDCIPGLCCAVQSNLLFPVCTPLPLKGEPCYDPTSQMIEIINWDLEPARVLDRCPCSPGLMCHTQSNTLDSLCEEPTEAERKRSNWEIPTDVRPFIGLMPQGELSYEDGDIIPTSYGLEVIPSEETYNAELETVPEIPFEADN</sequence>
<evidence type="ECO:0000256" key="1">
    <source>
        <dbReference type="ARBA" id="ARBA00004613"/>
    </source>
</evidence>
<evidence type="ECO:0000313" key="12">
    <source>
        <dbReference type="Proteomes" id="UP000812440"/>
    </source>
</evidence>
<evidence type="ECO:0000256" key="8">
    <source>
        <dbReference type="SAM" id="MobiDB-lite"/>
    </source>
</evidence>
<comment type="similarity">
    <text evidence="2">Belongs to the dickkopf family.</text>
</comment>
<feature type="domain" description="Prokineticin" evidence="10">
    <location>
        <begin position="127"/>
        <end position="198"/>
    </location>
</feature>
<evidence type="ECO:0000259" key="10">
    <source>
        <dbReference type="Pfam" id="PF06607"/>
    </source>
</evidence>
<dbReference type="InterPro" id="IPR006796">
    <property type="entry name" value="Dickkopf_N"/>
</dbReference>